<name>A0ABD2JVN9_9BILA</name>
<feature type="region of interest" description="Disordered" evidence="1">
    <location>
        <begin position="1"/>
        <end position="29"/>
    </location>
</feature>
<dbReference type="Proteomes" id="UP001620626">
    <property type="component" value="Unassembled WGS sequence"/>
</dbReference>
<evidence type="ECO:0000313" key="4">
    <source>
        <dbReference type="Proteomes" id="UP001620626"/>
    </source>
</evidence>
<reference evidence="3 4" key="1">
    <citation type="submission" date="2024-10" db="EMBL/GenBank/DDBJ databases">
        <authorList>
            <person name="Kim D."/>
        </authorList>
    </citation>
    <scope>NUCLEOTIDE SEQUENCE [LARGE SCALE GENOMIC DNA]</scope>
    <source>
        <strain evidence="3">BH-2024</strain>
    </source>
</reference>
<organism evidence="3 4">
    <name type="scientific">Heterodera trifolii</name>
    <dbReference type="NCBI Taxonomy" id="157864"/>
    <lineage>
        <taxon>Eukaryota</taxon>
        <taxon>Metazoa</taxon>
        <taxon>Ecdysozoa</taxon>
        <taxon>Nematoda</taxon>
        <taxon>Chromadorea</taxon>
        <taxon>Rhabditida</taxon>
        <taxon>Tylenchina</taxon>
        <taxon>Tylenchomorpha</taxon>
        <taxon>Tylenchoidea</taxon>
        <taxon>Heteroderidae</taxon>
        <taxon>Heteroderinae</taxon>
        <taxon>Heterodera</taxon>
    </lineage>
</organism>
<evidence type="ECO:0000313" key="3">
    <source>
        <dbReference type="EMBL" id="KAL3094677.1"/>
    </source>
</evidence>
<accession>A0ABD2JVN9</accession>
<gene>
    <name evidence="3" type="ORF">niasHT_029944</name>
</gene>
<keyword evidence="2" id="KW-0812">Transmembrane</keyword>
<keyword evidence="4" id="KW-1185">Reference proteome</keyword>
<keyword evidence="2" id="KW-0472">Membrane</keyword>
<evidence type="ECO:0000256" key="1">
    <source>
        <dbReference type="SAM" id="MobiDB-lite"/>
    </source>
</evidence>
<evidence type="ECO:0000256" key="2">
    <source>
        <dbReference type="SAM" id="Phobius"/>
    </source>
</evidence>
<dbReference type="AlphaFoldDB" id="A0ABD2JVN9"/>
<proteinExistence type="predicted"/>
<sequence length="299" mass="34722">MDDQSLDQSAGDQKAQYRRLKKESAEQDERISQLYEKKLKQEKQLAEQDERLARLRSNSEFQDAEIKRQAAEIKVQAEEIKVQAEEIKLLKLDRAEKEKKIKQLESDLSDLREIVNGIAVSHVPTMPISSAVADQFIAKNLYEKMVEEYEIELAGLSDHRDWQKSEAEQNLAHHLWDAEMEVKRLDYELTEHKKKRECYICLLHQTTNSEIGAQMEAREFGDTITQHNDLEELGETGSQTDIKQFTDICTQTNGQFIGHWRLLIGLFIIVLFVCGLLYNQFGPFRIALMLHYIRGPPPF</sequence>
<feature type="transmembrane region" description="Helical" evidence="2">
    <location>
        <begin position="260"/>
        <end position="279"/>
    </location>
</feature>
<comment type="caution">
    <text evidence="3">The sequence shown here is derived from an EMBL/GenBank/DDBJ whole genome shotgun (WGS) entry which is preliminary data.</text>
</comment>
<protein>
    <submittedName>
        <fullName evidence="3">Uncharacterized protein</fullName>
    </submittedName>
</protein>
<dbReference type="EMBL" id="JBICBT010000892">
    <property type="protein sequence ID" value="KAL3094677.1"/>
    <property type="molecule type" value="Genomic_DNA"/>
</dbReference>
<feature type="compositionally biased region" description="Polar residues" evidence="1">
    <location>
        <begin position="1"/>
        <end position="11"/>
    </location>
</feature>
<keyword evidence="2" id="KW-1133">Transmembrane helix</keyword>